<dbReference type="OrthoDB" id="417877at2759"/>
<dbReference type="SUPFAM" id="SSF54373">
    <property type="entry name" value="FAD-linked reductases, C-terminal domain"/>
    <property type="match status" value="1"/>
</dbReference>
<accession>A0A9P6D0G7</accession>
<dbReference type="InterPro" id="IPR002938">
    <property type="entry name" value="FAD-bd"/>
</dbReference>
<keyword evidence="2" id="KW-0274">FAD</keyword>
<gene>
    <name evidence="5" type="ORF">BDN70DRAFT_869808</name>
</gene>
<evidence type="ECO:0000256" key="3">
    <source>
        <dbReference type="ARBA" id="ARBA00023002"/>
    </source>
</evidence>
<evidence type="ECO:0000313" key="5">
    <source>
        <dbReference type="EMBL" id="KAF9486322.1"/>
    </source>
</evidence>
<keyword evidence="1" id="KW-0285">Flavoprotein</keyword>
<dbReference type="Gene3D" id="3.50.50.60">
    <property type="entry name" value="FAD/NAD(P)-binding domain"/>
    <property type="match status" value="1"/>
</dbReference>
<dbReference type="AlphaFoldDB" id="A0A9P6D0G7"/>
<organism evidence="5 6">
    <name type="scientific">Pholiota conissans</name>
    <dbReference type="NCBI Taxonomy" id="109636"/>
    <lineage>
        <taxon>Eukaryota</taxon>
        <taxon>Fungi</taxon>
        <taxon>Dikarya</taxon>
        <taxon>Basidiomycota</taxon>
        <taxon>Agaricomycotina</taxon>
        <taxon>Agaricomycetes</taxon>
        <taxon>Agaricomycetidae</taxon>
        <taxon>Agaricales</taxon>
        <taxon>Agaricineae</taxon>
        <taxon>Strophariaceae</taxon>
        <taxon>Pholiota</taxon>
    </lineage>
</organism>
<keyword evidence="6" id="KW-1185">Reference proteome</keyword>
<proteinExistence type="predicted"/>
<evidence type="ECO:0000256" key="1">
    <source>
        <dbReference type="ARBA" id="ARBA00022630"/>
    </source>
</evidence>
<evidence type="ECO:0000256" key="2">
    <source>
        <dbReference type="ARBA" id="ARBA00022827"/>
    </source>
</evidence>
<evidence type="ECO:0000313" key="6">
    <source>
        <dbReference type="Proteomes" id="UP000807469"/>
    </source>
</evidence>
<name>A0A9P6D0G7_9AGAR</name>
<dbReference type="PANTHER" id="PTHR46720">
    <property type="entry name" value="HYDROXYLASE, PUTATIVE (AFU_ORTHOLOGUE AFUA_3G01460)-RELATED"/>
    <property type="match status" value="1"/>
</dbReference>
<dbReference type="GO" id="GO:0071949">
    <property type="term" value="F:FAD binding"/>
    <property type="evidence" value="ECO:0007669"/>
    <property type="project" value="InterPro"/>
</dbReference>
<reference evidence="5" key="1">
    <citation type="submission" date="2020-11" db="EMBL/GenBank/DDBJ databases">
        <authorList>
            <consortium name="DOE Joint Genome Institute"/>
            <person name="Ahrendt S."/>
            <person name="Riley R."/>
            <person name="Andreopoulos W."/>
            <person name="Labutti K."/>
            <person name="Pangilinan J."/>
            <person name="Ruiz-Duenas F.J."/>
            <person name="Barrasa J.M."/>
            <person name="Sanchez-Garcia M."/>
            <person name="Camarero S."/>
            <person name="Miyauchi S."/>
            <person name="Serrano A."/>
            <person name="Linde D."/>
            <person name="Babiker R."/>
            <person name="Drula E."/>
            <person name="Ayuso-Fernandez I."/>
            <person name="Pacheco R."/>
            <person name="Padilla G."/>
            <person name="Ferreira P."/>
            <person name="Barriuso J."/>
            <person name="Kellner H."/>
            <person name="Castanera R."/>
            <person name="Alfaro M."/>
            <person name="Ramirez L."/>
            <person name="Pisabarro A.G."/>
            <person name="Kuo A."/>
            <person name="Tritt A."/>
            <person name="Lipzen A."/>
            <person name="He G."/>
            <person name="Yan M."/>
            <person name="Ng V."/>
            <person name="Cullen D."/>
            <person name="Martin F."/>
            <person name="Rosso M.-N."/>
            <person name="Henrissat B."/>
            <person name="Hibbett D."/>
            <person name="Martinez A.T."/>
            <person name="Grigoriev I.V."/>
        </authorList>
    </citation>
    <scope>NUCLEOTIDE SEQUENCE</scope>
    <source>
        <strain evidence="5">CIRM-BRFM 674</strain>
    </source>
</reference>
<comment type="caution">
    <text evidence="5">The sequence shown here is derived from an EMBL/GenBank/DDBJ whole genome shotgun (WGS) entry which is preliminary data.</text>
</comment>
<dbReference type="EMBL" id="MU155130">
    <property type="protein sequence ID" value="KAF9486322.1"/>
    <property type="molecule type" value="Genomic_DNA"/>
</dbReference>
<keyword evidence="3" id="KW-0560">Oxidoreductase</keyword>
<dbReference type="GO" id="GO:0044550">
    <property type="term" value="P:secondary metabolite biosynthetic process"/>
    <property type="evidence" value="ECO:0007669"/>
    <property type="project" value="TreeGrafter"/>
</dbReference>
<sequence>MQRKDFNVAIVGGGMCGLACAIGLTRGGINVQVFEAASKFDEIGAGVGLGPNALRALEGLDLLDVVLQKANEKRPNQRLFCFVTVGGNHEKIYDYYESTSGEDTDGLGIYRPAFLEALMPLLDPTITQFNKRAVSVEKLESGRHLLHFPDNSTYEADLIIGADGIKSTTRSAVIGKGASPLGFSNTHAYRGLVPIETLKAAGVKTDVKRPHNWVGMGQHIITFPIRDDTILNIVAFNRPVPNTISEELPHPWVESVDQKELLDAYKGCGSEVCAILQHMKNPSRWSIHTLYPPLDSYVKDRVVLIGDAAHGMLPHLGAGVGQGFEDVYTLCRLLSHPGTNKSTLDAAIAVYNELRPPRANMVLQRSIDMGNIYDNYGPGGYTVQGMRERLRGMWEPVWNHDLEAQVTTAIGELERKNVAEKN</sequence>
<dbReference type="Pfam" id="PF01494">
    <property type="entry name" value="FAD_binding_3"/>
    <property type="match status" value="1"/>
</dbReference>
<dbReference type="InterPro" id="IPR036188">
    <property type="entry name" value="FAD/NAD-bd_sf"/>
</dbReference>
<dbReference type="SUPFAM" id="SSF51905">
    <property type="entry name" value="FAD/NAD(P)-binding domain"/>
    <property type="match status" value="1"/>
</dbReference>
<feature type="domain" description="FAD-binding" evidence="4">
    <location>
        <begin position="6"/>
        <end position="366"/>
    </location>
</feature>
<dbReference type="PRINTS" id="PR00420">
    <property type="entry name" value="RNGMNOXGNASE"/>
</dbReference>
<dbReference type="GO" id="GO:0016491">
    <property type="term" value="F:oxidoreductase activity"/>
    <property type="evidence" value="ECO:0007669"/>
    <property type="project" value="UniProtKB-KW"/>
</dbReference>
<protein>
    <submittedName>
        <fullName evidence="5">Salicylate hydroxylase</fullName>
    </submittedName>
</protein>
<dbReference type="Proteomes" id="UP000807469">
    <property type="component" value="Unassembled WGS sequence"/>
</dbReference>
<dbReference type="PANTHER" id="PTHR46720:SF3">
    <property type="entry name" value="FAD-BINDING DOMAIN-CONTAINING PROTEIN-RELATED"/>
    <property type="match status" value="1"/>
</dbReference>
<evidence type="ECO:0000259" key="4">
    <source>
        <dbReference type="Pfam" id="PF01494"/>
    </source>
</evidence>
<dbReference type="InterPro" id="IPR051104">
    <property type="entry name" value="FAD_monoxygenase"/>
</dbReference>